<dbReference type="RefSeq" id="WP_081030767.1">
    <property type="nucleotide sequence ID" value="NZ_CABMFH010000015.1"/>
</dbReference>
<proteinExistence type="predicted"/>
<organism evidence="4 7">
    <name type="scientific">Bacteroides faecis</name>
    <dbReference type="NCBI Taxonomy" id="674529"/>
    <lineage>
        <taxon>Bacteria</taxon>
        <taxon>Pseudomonadati</taxon>
        <taxon>Bacteroidota</taxon>
        <taxon>Bacteroidia</taxon>
        <taxon>Bacteroidales</taxon>
        <taxon>Bacteroidaceae</taxon>
        <taxon>Bacteroides</taxon>
    </lineage>
</organism>
<feature type="chain" id="PRO_5044549908" evidence="2">
    <location>
        <begin position="20"/>
        <end position="191"/>
    </location>
</feature>
<reference evidence="4 7" key="1">
    <citation type="submission" date="2015-09" db="EMBL/GenBank/DDBJ databases">
        <authorList>
            <consortium name="Pathogen Informatics"/>
        </authorList>
    </citation>
    <scope>NUCLEOTIDE SEQUENCE [LARGE SCALE GENOMIC DNA]</scope>
    <source>
        <strain evidence="4 7">2789STDY5834846</strain>
    </source>
</reference>
<name>A0A174HNR2_9BACE</name>
<dbReference type="Proteomes" id="UP001060104">
    <property type="component" value="Chromosome"/>
</dbReference>
<dbReference type="EMBL" id="CP103141">
    <property type="protein sequence ID" value="UVQ73949.1"/>
    <property type="molecule type" value="Genomic_DNA"/>
</dbReference>
<protein>
    <submittedName>
        <fullName evidence="5">Cyclophilin-like fold protein</fullName>
    </submittedName>
    <submittedName>
        <fullName evidence="4">Uncharacterized conserved protein</fullName>
    </submittedName>
</protein>
<evidence type="ECO:0000259" key="3">
    <source>
        <dbReference type="Pfam" id="PF18050"/>
    </source>
</evidence>
<gene>
    <name evidence="4" type="ORF">ERS852461_01008</name>
    <name evidence="5" type="ORF">NXW97_19795</name>
    <name evidence="6" type="ORF">NXY30_23620</name>
</gene>
<dbReference type="Proteomes" id="UP000095606">
    <property type="component" value="Unassembled WGS sequence"/>
</dbReference>
<dbReference type="AlphaFoldDB" id="A0A174HNR2"/>
<feature type="region of interest" description="Disordered" evidence="1">
    <location>
        <begin position="29"/>
        <end position="71"/>
    </location>
</feature>
<sequence>MKRLFMTTLVMLTLSVSFASCGTDDTEFAPNTGVPAPPANNDDNSSSGGGSDNPGGGNDNPGGNNDDSDDEIMSNKLRITVGSSSFDATLEDNETVKAFKKLLPMTVNMPDLNRNEKYYYLSGSLPTAASNPGTILTGDLMLYGSNCVVLFYESFSTSYSYTRLGRVNNSSGLASALGSGSVTVTFELQKE</sequence>
<dbReference type="InterPro" id="IPR041183">
    <property type="entry name" value="Cyclophilin-like"/>
</dbReference>
<dbReference type="EMBL" id="JANUTS010000001">
    <property type="protein sequence ID" value="MCS2794212.1"/>
    <property type="molecule type" value="Genomic_DNA"/>
</dbReference>
<accession>A0A3E5G9A6</accession>
<keyword evidence="8" id="KW-1185">Reference proteome</keyword>
<keyword evidence="2" id="KW-0732">Signal</keyword>
<dbReference type="Pfam" id="PF18050">
    <property type="entry name" value="Cyclophil_like2"/>
    <property type="match status" value="1"/>
</dbReference>
<evidence type="ECO:0000313" key="7">
    <source>
        <dbReference type="Proteomes" id="UP000095606"/>
    </source>
</evidence>
<dbReference type="InterPro" id="IPR029000">
    <property type="entry name" value="Cyclophilin-like_dom_sf"/>
</dbReference>
<dbReference type="Proteomes" id="UP001204548">
    <property type="component" value="Unassembled WGS sequence"/>
</dbReference>
<dbReference type="GeneID" id="69591130"/>
<evidence type="ECO:0000313" key="5">
    <source>
        <dbReference type="EMBL" id="MCS2794212.1"/>
    </source>
</evidence>
<evidence type="ECO:0000313" key="8">
    <source>
        <dbReference type="Proteomes" id="UP001060104"/>
    </source>
</evidence>
<dbReference type="PROSITE" id="PS51257">
    <property type="entry name" value="PROKAR_LIPOPROTEIN"/>
    <property type="match status" value="1"/>
</dbReference>
<dbReference type="SUPFAM" id="SSF50891">
    <property type="entry name" value="Cyclophilin-like"/>
    <property type="match status" value="1"/>
</dbReference>
<evidence type="ECO:0000313" key="6">
    <source>
        <dbReference type="EMBL" id="UVQ73949.1"/>
    </source>
</evidence>
<evidence type="ECO:0000256" key="1">
    <source>
        <dbReference type="SAM" id="MobiDB-lite"/>
    </source>
</evidence>
<reference evidence="5" key="2">
    <citation type="submission" date="2022-08" db="EMBL/GenBank/DDBJ databases">
        <title>Genome Sequencing of Bacteroides fragilis Group Isolates with Nanopore Technology.</title>
        <authorList>
            <person name="Tisza M.J."/>
            <person name="Smith D."/>
            <person name="Dekker J.P."/>
        </authorList>
    </citation>
    <scope>NUCLEOTIDE SEQUENCE</scope>
    <source>
        <strain evidence="5">BFG-351</strain>
        <strain evidence="6">BFG-527</strain>
    </source>
</reference>
<feature type="signal peptide" evidence="2">
    <location>
        <begin position="1"/>
        <end position="19"/>
    </location>
</feature>
<dbReference type="Gene3D" id="2.40.100.20">
    <property type="match status" value="1"/>
</dbReference>
<feature type="compositionally biased region" description="Gly residues" evidence="1">
    <location>
        <begin position="47"/>
        <end position="60"/>
    </location>
</feature>
<evidence type="ECO:0000256" key="2">
    <source>
        <dbReference type="SAM" id="SignalP"/>
    </source>
</evidence>
<dbReference type="EMBL" id="CZAE01000003">
    <property type="protein sequence ID" value="CUO74579.1"/>
    <property type="molecule type" value="Genomic_DNA"/>
</dbReference>
<feature type="domain" description="Cyclophilin-like" evidence="3">
    <location>
        <begin position="79"/>
        <end position="187"/>
    </location>
</feature>
<accession>A0A174HNR2</accession>
<evidence type="ECO:0000313" key="4">
    <source>
        <dbReference type="EMBL" id="CUO74579.1"/>
    </source>
</evidence>